<evidence type="ECO:0000256" key="2">
    <source>
        <dbReference type="SAM" id="Phobius"/>
    </source>
</evidence>
<accession>A0A2J8AIZ7</accession>
<comment type="caution">
    <text evidence="3">The sequence shown here is derived from an EMBL/GenBank/DDBJ whole genome shotgun (WGS) entry which is preliminary data.</text>
</comment>
<proteinExistence type="predicted"/>
<feature type="transmembrane region" description="Helical" evidence="2">
    <location>
        <begin position="87"/>
        <end position="108"/>
    </location>
</feature>
<keyword evidence="4" id="KW-1185">Reference proteome</keyword>
<keyword evidence="2" id="KW-0472">Membrane</keyword>
<organism evidence="3 4">
    <name type="scientific">Tetrabaena socialis</name>
    <dbReference type="NCBI Taxonomy" id="47790"/>
    <lineage>
        <taxon>Eukaryota</taxon>
        <taxon>Viridiplantae</taxon>
        <taxon>Chlorophyta</taxon>
        <taxon>core chlorophytes</taxon>
        <taxon>Chlorophyceae</taxon>
        <taxon>CS clade</taxon>
        <taxon>Chlamydomonadales</taxon>
        <taxon>Tetrabaenaceae</taxon>
        <taxon>Tetrabaena</taxon>
    </lineage>
</organism>
<dbReference type="EMBL" id="PGGS01000008">
    <property type="protein sequence ID" value="PNH12487.1"/>
    <property type="molecule type" value="Genomic_DNA"/>
</dbReference>
<name>A0A2J8AIZ7_9CHLO</name>
<sequence>MSGLARELALGKTSRRLSGVVQHGSVVLQRSQQQGSARDIEHAKGKHEHEEEPSELLPIGEEEPSKEERESSKAFARRVRIGINSSWTVNIILFVAKMAVFVLSKSLAGECPL</sequence>
<evidence type="ECO:0000313" key="3">
    <source>
        <dbReference type="EMBL" id="PNH12487.1"/>
    </source>
</evidence>
<keyword evidence="2" id="KW-0812">Transmembrane</keyword>
<dbReference type="AlphaFoldDB" id="A0A2J8AIZ7"/>
<dbReference type="OrthoDB" id="78296at2759"/>
<protein>
    <submittedName>
        <fullName evidence="3">Uncharacterized protein</fullName>
    </submittedName>
</protein>
<keyword evidence="2" id="KW-1133">Transmembrane helix</keyword>
<evidence type="ECO:0000256" key="1">
    <source>
        <dbReference type="SAM" id="MobiDB-lite"/>
    </source>
</evidence>
<gene>
    <name evidence="3" type="ORF">TSOC_000610</name>
</gene>
<feature type="region of interest" description="Disordered" evidence="1">
    <location>
        <begin position="28"/>
        <end position="74"/>
    </location>
</feature>
<dbReference type="Proteomes" id="UP000236333">
    <property type="component" value="Unassembled WGS sequence"/>
</dbReference>
<feature type="compositionally biased region" description="Basic and acidic residues" evidence="1">
    <location>
        <begin position="38"/>
        <end position="50"/>
    </location>
</feature>
<reference evidence="3 4" key="1">
    <citation type="journal article" date="2017" name="Mol. Biol. Evol.">
        <title>The 4-celled Tetrabaena socialis nuclear genome reveals the essential components for genetic control of cell number at the origin of multicellularity in the volvocine lineage.</title>
        <authorList>
            <person name="Featherston J."/>
            <person name="Arakaki Y."/>
            <person name="Hanschen E.R."/>
            <person name="Ferris P.J."/>
            <person name="Michod R.E."/>
            <person name="Olson B.J.S.C."/>
            <person name="Nozaki H."/>
            <person name="Durand P.M."/>
        </authorList>
    </citation>
    <scope>NUCLEOTIDE SEQUENCE [LARGE SCALE GENOMIC DNA]</scope>
    <source>
        <strain evidence="3 4">NIES-571</strain>
    </source>
</reference>
<evidence type="ECO:0000313" key="4">
    <source>
        <dbReference type="Proteomes" id="UP000236333"/>
    </source>
</evidence>